<organism evidence="1 2">
    <name type="scientific">Pleurodeles waltl</name>
    <name type="common">Iberian ribbed newt</name>
    <dbReference type="NCBI Taxonomy" id="8319"/>
    <lineage>
        <taxon>Eukaryota</taxon>
        <taxon>Metazoa</taxon>
        <taxon>Chordata</taxon>
        <taxon>Craniata</taxon>
        <taxon>Vertebrata</taxon>
        <taxon>Euteleostomi</taxon>
        <taxon>Amphibia</taxon>
        <taxon>Batrachia</taxon>
        <taxon>Caudata</taxon>
        <taxon>Salamandroidea</taxon>
        <taxon>Salamandridae</taxon>
        <taxon>Pleurodelinae</taxon>
        <taxon>Pleurodeles</taxon>
    </lineage>
</organism>
<keyword evidence="2" id="KW-1185">Reference proteome</keyword>
<accession>A0AAV7PJH4</accession>
<evidence type="ECO:0000313" key="2">
    <source>
        <dbReference type="Proteomes" id="UP001066276"/>
    </source>
</evidence>
<gene>
    <name evidence="1" type="ORF">NDU88_006817</name>
</gene>
<dbReference type="EMBL" id="JANPWB010000011">
    <property type="protein sequence ID" value="KAJ1128438.1"/>
    <property type="molecule type" value="Genomic_DNA"/>
</dbReference>
<evidence type="ECO:0000313" key="1">
    <source>
        <dbReference type="EMBL" id="KAJ1128438.1"/>
    </source>
</evidence>
<proteinExistence type="predicted"/>
<reference evidence="1" key="1">
    <citation type="journal article" date="2022" name="bioRxiv">
        <title>Sequencing and chromosome-scale assembly of the giantPleurodeles waltlgenome.</title>
        <authorList>
            <person name="Brown T."/>
            <person name="Elewa A."/>
            <person name="Iarovenko S."/>
            <person name="Subramanian E."/>
            <person name="Araus A.J."/>
            <person name="Petzold A."/>
            <person name="Susuki M."/>
            <person name="Suzuki K.-i.T."/>
            <person name="Hayashi T."/>
            <person name="Toyoda A."/>
            <person name="Oliveira C."/>
            <person name="Osipova E."/>
            <person name="Leigh N.D."/>
            <person name="Simon A."/>
            <person name="Yun M.H."/>
        </authorList>
    </citation>
    <scope>NUCLEOTIDE SEQUENCE</scope>
    <source>
        <strain evidence="1">20211129_DDA</strain>
        <tissue evidence="1">Liver</tissue>
    </source>
</reference>
<dbReference type="AlphaFoldDB" id="A0AAV7PJH4"/>
<sequence>MRSDRAPQLIHGLSDHTTVWGANEHRLPCAPLSGTSGASVASTVAVGDAVIAADTMPTCVGLTAAASLVERGGVGLAEGTCCGCAQSVATAALERTSSAGLDCVPGLGVPALL</sequence>
<dbReference type="Proteomes" id="UP001066276">
    <property type="component" value="Chromosome 7"/>
</dbReference>
<protein>
    <submittedName>
        <fullName evidence="1">Uncharacterized protein</fullName>
    </submittedName>
</protein>
<name>A0AAV7PJH4_PLEWA</name>
<comment type="caution">
    <text evidence="1">The sequence shown here is derived from an EMBL/GenBank/DDBJ whole genome shotgun (WGS) entry which is preliminary data.</text>
</comment>